<evidence type="ECO:0000313" key="4">
    <source>
        <dbReference type="Proteomes" id="UP000254258"/>
    </source>
</evidence>
<reference evidence="3 4" key="1">
    <citation type="submission" date="2018-07" db="EMBL/GenBank/DDBJ databases">
        <title>Dyella monticola sp. nov. and Dyella psychrodurans sp. nov. isolated from monsoon evergreen broad-leaved forest soil of Dinghu Mountain, China.</title>
        <authorList>
            <person name="Gao Z."/>
            <person name="Qiu L."/>
        </authorList>
    </citation>
    <scope>NUCLEOTIDE SEQUENCE [LARGE SCALE GENOMIC DNA]</scope>
    <source>
        <strain evidence="3 4">4G-K06</strain>
    </source>
</reference>
<comment type="similarity">
    <text evidence="1">Belongs to the universal stress protein A family.</text>
</comment>
<gene>
    <name evidence="3" type="ORF">DWU98_11360</name>
</gene>
<sequence length="164" mass="18035">MVKHILVGVSHDADCAALRFAIGQAREHNAYISVLHVVDWMPQMIVAECQDFGPMLACLQEHGREIVGNVSRKLEDSGCRGEAKMITLSVKDFTVGKAIATFARDIGADLIVLGKAKSAWWRWFGGNVYAEVQRHSDANLFFASSAKTLARTISRPLARLALSH</sequence>
<dbReference type="AlphaFoldDB" id="A0A370WY96"/>
<dbReference type="InterPro" id="IPR006016">
    <property type="entry name" value="UspA"/>
</dbReference>
<dbReference type="InterPro" id="IPR014729">
    <property type="entry name" value="Rossmann-like_a/b/a_fold"/>
</dbReference>
<comment type="caution">
    <text evidence="3">The sequence shown here is derived from an EMBL/GenBank/DDBJ whole genome shotgun (WGS) entry which is preliminary data.</text>
</comment>
<accession>A0A370WY96</accession>
<name>A0A370WY96_9GAMM</name>
<dbReference type="Gene3D" id="3.40.50.620">
    <property type="entry name" value="HUPs"/>
    <property type="match status" value="1"/>
</dbReference>
<dbReference type="PANTHER" id="PTHR46268">
    <property type="entry name" value="STRESS RESPONSE PROTEIN NHAX"/>
    <property type="match status" value="1"/>
</dbReference>
<dbReference type="Pfam" id="PF00582">
    <property type="entry name" value="Usp"/>
    <property type="match status" value="1"/>
</dbReference>
<organism evidence="3 4">
    <name type="scientific">Dyella monticola</name>
    <dbReference type="NCBI Taxonomy" id="1927958"/>
    <lineage>
        <taxon>Bacteria</taxon>
        <taxon>Pseudomonadati</taxon>
        <taxon>Pseudomonadota</taxon>
        <taxon>Gammaproteobacteria</taxon>
        <taxon>Lysobacterales</taxon>
        <taxon>Rhodanobacteraceae</taxon>
        <taxon>Dyella</taxon>
    </lineage>
</organism>
<proteinExistence type="inferred from homology"/>
<dbReference type="SUPFAM" id="SSF52402">
    <property type="entry name" value="Adenine nucleotide alpha hydrolases-like"/>
    <property type="match status" value="1"/>
</dbReference>
<dbReference type="EMBL" id="QRBE01000006">
    <property type="protein sequence ID" value="RDS81134.1"/>
    <property type="molecule type" value="Genomic_DNA"/>
</dbReference>
<dbReference type="OrthoDB" id="9788959at2"/>
<dbReference type="PANTHER" id="PTHR46268:SF6">
    <property type="entry name" value="UNIVERSAL STRESS PROTEIN UP12"/>
    <property type="match status" value="1"/>
</dbReference>
<dbReference type="RefSeq" id="WP_115495690.1">
    <property type="nucleotide sequence ID" value="NZ_QRBE01000006.1"/>
</dbReference>
<keyword evidence="4" id="KW-1185">Reference proteome</keyword>
<evidence type="ECO:0000259" key="2">
    <source>
        <dbReference type="Pfam" id="PF00582"/>
    </source>
</evidence>
<evidence type="ECO:0000256" key="1">
    <source>
        <dbReference type="ARBA" id="ARBA00008791"/>
    </source>
</evidence>
<dbReference type="CDD" id="cd00293">
    <property type="entry name" value="USP-like"/>
    <property type="match status" value="1"/>
</dbReference>
<feature type="domain" description="UspA" evidence="2">
    <location>
        <begin position="1"/>
        <end position="138"/>
    </location>
</feature>
<protein>
    <submittedName>
        <fullName evidence="3">Universal stress protein</fullName>
    </submittedName>
</protein>
<evidence type="ECO:0000313" key="3">
    <source>
        <dbReference type="EMBL" id="RDS81134.1"/>
    </source>
</evidence>
<dbReference type="Proteomes" id="UP000254258">
    <property type="component" value="Unassembled WGS sequence"/>
</dbReference>